<dbReference type="PRINTS" id="PR00320">
    <property type="entry name" value="GPROTEINBRPT"/>
</dbReference>
<keyword evidence="6 10" id="KW-0547">Nucleotide-binding</keyword>
<dbReference type="InterPro" id="IPR020472">
    <property type="entry name" value="WD40_PAC1"/>
</dbReference>
<dbReference type="Proteomes" id="UP000244201">
    <property type="component" value="Chromosome"/>
</dbReference>
<dbReference type="Gene3D" id="2.130.10.10">
    <property type="entry name" value="YVTN repeat-like/Quinoprotein amine dehydrogenase"/>
    <property type="match status" value="3"/>
</dbReference>
<dbReference type="PROSITE" id="PS50294">
    <property type="entry name" value="WD_REPEATS_REGION"/>
    <property type="match status" value="4"/>
</dbReference>
<feature type="repeat" description="WD" evidence="9">
    <location>
        <begin position="617"/>
        <end position="656"/>
    </location>
</feature>
<evidence type="ECO:0000313" key="14">
    <source>
        <dbReference type="Proteomes" id="UP000244201"/>
    </source>
</evidence>
<dbReference type="Gene3D" id="3.30.200.20">
    <property type="entry name" value="Phosphorylase Kinase, domain 1"/>
    <property type="match status" value="1"/>
</dbReference>
<feature type="domain" description="Protein kinase" evidence="12">
    <location>
        <begin position="15"/>
        <end position="275"/>
    </location>
</feature>
<dbReference type="SMART" id="SM00220">
    <property type="entry name" value="S_TKc"/>
    <property type="match status" value="1"/>
</dbReference>
<evidence type="ECO:0000256" key="11">
    <source>
        <dbReference type="SAM" id="MobiDB-lite"/>
    </source>
</evidence>
<dbReference type="GO" id="GO:0005524">
    <property type="term" value="F:ATP binding"/>
    <property type="evidence" value="ECO:0007669"/>
    <property type="project" value="UniProtKB-UniRule"/>
</dbReference>
<organism evidence="13 14">
    <name type="scientific">Streptomyces lunaelactis</name>
    <dbReference type="NCBI Taxonomy" id="1535768"/>
    <lineage>
        <taxon>Bacteria</taxon>
        <taxon>Bacillati</taxon>
        <taxon>Actinomycetota</taxon>
        <taxon>Actinomycetes</taxon>
        <taxon>Kitasatosporales</taxon>
        <taxon>Streptomycetaceae</taxon>
        <taxon>Streptomyces</taxon>
    </lineage>
</organism>
<dbReference type="GO" id="GO:0004674">
    <property type="term" value="F:protein serine/threonine kinase activity"/>
    <property type="evidence" value="ECO:0007669"/>
    <property type="project" value="UniProtKB-KW"/>
</dbReference>
<feature type="binding site" evidence="10">
    <location>
        <position position="45"/>
    </location>
    <ligand>
        <name>ATP</name>
        <dbReference type="ChEBI" id="CHEBI:30616"/>
    </ligand>
</feature>
<feature type="repeat" description="WD" evidence="9">
    <location>
        <begin position="575"/>
        <end position="616"/>
    </location>
</feature>
<dbReference type="CDD" id="cd14014">
    <property type="entry name" value="STKc_PknB_like"/>
    <property type="match status" value="1"/>
</dbReference>
<dbReference type="InterPro" id="IPR000719">
    <property type="entry name" value="Prot_kinase_dom"/>
</dbReference>
<dbReference type="KEGG" id="slk:SLUN_38080"/>
<dbReference type="OrthoDB" id="951193at2"/>
<feature type="repeat" description="WD" evidence="9">
    <location>
        <begin position="490"/>
        <end position="531"/>
    </location>
</feature>
<dbReference type="PROSITE" id="PS50011">
    <property type="entry name" value="PROTEIN_KINASE_DOM"/>
    <property type="match status" value="1"/>
</dbReference>
<dbReference type="PROSITE" id="PS50082">
    <property type="entry name" value="WD_REPEATS_2"/>
    <property type="match status" value="4"/>
</dbReference>
<dbReference type="PANTHER" id="PTHR19879:SF9">
    <property type="entry name" value="TRANSCRIPTION INITIATION FACTOR TFIID SUBUNIT 5"/>
    <property type="match status" value="1"/>
</dbReference>
<keyword evidence="3 9" id="KW-0853">WD repeat</keyword>
<keyword evidence="5" id="KW-0677">Repeat</keyword>
<keyword evidence="8 10" id="KW-0067">ATP-binding</keyword>
<dbReference type="Pfam" id="PF00400">
    <property type="entry name" value="WD40"/>
    <property type="match status" value="5"/>
</dbReference>
<dbReference type="InterPro" id="IPR008271">
    <property type="entry name" value="Ser/Thr_kinase_AS"/>
</dbReference>
<dbReference type="PANTHER" id="PTHR19879">
    <property type="entry name" value="TRANSCRIPTION INITIATION FACTOR TFIID"/>
    <property type="match status" value="1"/>
</dbReference>
<proteinExistence type="predicted"/>
<evidence type="ECO:0000256" key="7">
    <source>
        <dbReference type="ARBA" id="ARBA00022777"/>
    </source>
</evidence>
<evidence type="ECO:0000256" key="9">
    <source>
        <dbReference type="PROSITE-ProRule" id="PRU00221"/>
    </source>
</evidence>
<dbReference type="FunFam" id="1.10.510.10:FF:000021">
    <property type="entry name" value="Serine/threonine protein kinase"/>
    <property type="match status" value="1"/>
</dbReference>
<keyword evidence="2" id="KW-0723">Serine/threonine-protein kinase</keyword>
<keyword evidence="14" id="KW-1185">Reference proteome</keyword>
<evidence type="ECO:0000259" key="12">
    <source>
        <dbReference type="PROSITE" id="PS50011"/>
    </source>
</evidence>
<dbReference type="InterPro" id="IPR015943">
    <property type="entry name" value="WD40/YVTN_repeat-like_dom_sf"/>
</dbReference>
<dbReference type="SMART" id="SM00320">
    <property type="entry name" value="WD40"/>
    <property type="match status" value="7"/>
</dbReference>
<dbReference type="GeneID" id="55661043"/>
<dbReference type="EC" id="2.7.11.1" evidence="1"/>
<feature type="compositionally biased region" description="Basic and acidic residues" evidence="11">
    <location>
        <begin position="281"/>
        <end position="293"/>
    </location>
</feature>
<feature type="repeat" description="WD" evidence="9">
    <location>
        <begin position="532"/>
        <end position="573"/>
    </location>
</feature>
<keyword evidence="7" id="KW-0418">Kinase</keyword>
<dbReference type="EMBL" id="CP026304">
    <property type="protein sequence ID" value="AVZ77100.1"/>
    <property type="molecule type" value="Genomic_DNA"/>
</dbReference>
<dbReference type="PROSITE" id="PS00108">
    <property type="entry name" value="PROTEIN_KINASE_ST"/>
    <property type="match status" value="1"/>
</dbReference>
<accession>A0A2R4TD93</accession>
<dbReference type="InterPro" id="IPR017441">
    <property type="entry name" value="Protein_kinase_ATP_BS"/>
</dbReference>
<dbReference type="InterPro" id="IPR001680">
    <property type="entry name" value="WD40_rpt"/>
</dbReference>
<dbReference type="InterPro" id="IPR011009">
    <property type="entry name" value="Kinase-like_dom_sf"/>
</dbReference>
<sequence>MGGMDLAGVVLGGRYELRRLIGRGGMGEVWHGEDISVLQREVAVKVLPAVSGTTSVRRFDREAAMLARLQHPGITVVHDAGRHDGYLYIVMELLQGQDLARVMADHPDGLPVERVLDFFHQIADALATAHRDGVVHRDLKPANLFVQPGDRIKICDFGIARSPDASDALTTSGVVLGTPLYMSPEQCQGRPVEAPSDIYALGAVLFQLLTGHTPFPADQSPYALIRQHVEDSPPLLGAIRPDIPQELAELVAQMLAKDPNDRPDATALARALADLTADSTTRSEESGEREPRQTARLTLPLSADGGDDEAPRQNSGLLPARWTRTRTFLIGTPVLSAIVLVLGIAVLRNDSDPKPPDWSVRTDGALEVAFSPDGSMLAAGGGSAPILRWDPETGERIGGPLRQVGNVYNVAFSPDGTLLAASTLQYNGTVRLWNPKTGELISECYDAEVVAVAFHPKSTMLATVNQATEKVTLWDPKTGDQIRVISEGDTTEEGDDVSSLAFSPDGTTLATGDDEGAVRLWNPNTGEQIGEPLQHDDDITDVEFSRDGTTLATASADGTVRLWDSKTKGEIGDPVTAHSNSVSDLAFSPDGDMLATASVDDTVRLWNPKTGKQIGEPLQHDGDVTHVAYSPDGTTLTTASDGDTVALWQLPRKPTA</sequence>
<evidence type="ECO:0000256" key="1">
    <source>
        <dbReference type="ARBA" id="ARBA00012513"/>
    </source>
</evidence>
<dbReference type="RefSeq" id="WP_108154390.1">
    <property type="nucleotide sequence ID" value="NZ_CP026304.1"/>
</dbReference>
<evidence type="ECO:0000313" key="13">
    <source>
        <dbReference type="EMBL" id="AVZ77100.1"/>
    </source>
</evidence>
<evidence type="ECO:0000256" key="5">
    <source>
        <dbReference type="ARBA" id="ARBA00022737"/>
    </source>
</evidence>
<name>A0A2R4TD93_9ACTN</name>
<dbReference type="AlphaFoldDB" id="A0A2R4TD93"/>
<feature type="region of interest" description="Disordered" evidence="11">
    <location>
        <begin position="275"/>
        <end position="318"/>
    </location>
</feature>
<dbReference type="Pfam" id="PF00069">
    <property type="entry name" value="Pkinase"/>
    <property type="match status" value="1"/>
</dbReference>
<protein>
    <recommendedName>
        <fullName evidence="1">non-specific serine/threonine protein kinase</fullName>
        <ecNumber evidence="1">2.7.11.1</ecNumber>
    </recommendedName>
</protein>
<reference evidence="13 14" key="1">
    <citation type="submission" date="2018-01" db="EMBL/GenBank/DDBJ databases">
        <title>Complete genome sequence of Streptomyces lunaelactis MM109T, a Ferroverdin A producer isolated from cave moonmilk deposits.</title>
        <authorList>
            <person name="Naome A."/>
            <person name="Martinet L."/>
            <person name="Maciejewska M."/>
            <person name="Anderssen S."/>
            <person name="Adam D."/>
            <person name="Tenconi E."/>
            <person name="Deflandre B."/>
            <person name="Arguelles-Arias A."/>
            <person name="Calusinska M."/>
            <person name="Copieters W."/>
            <person name="Karim L."/>
            <person name="Hanikenne M."/>
            <person name="Baurain D."/>
            <person name="van Wezel G."/>
            <person name="Smargiasso N."/>
            <person name="de Pauw E."/>
            <person name="Delfosse P."/>
            <person name="Rigali S."/>
        </authorList>
    </citation>
    <scope>NUCLEOTIDE SEQUENCE [LARGE SCALE GENOMIC DNA]</scope>
    <source>
        <strain evidence="13 14">MM109</strain>
    </source>
</reference>
<dbReference type="SUPFAM" id="SSF56112">
    <property type="entry name" value="Protein kinase-like (PK-like)"/>
    <property type="match status" value="1"/>
</dbReference>
<dbReference type="CDD" id="cd00200">
    <property type="entry name" value="WD40"/>
    <property type="match status" value="1"/>
</dbReference>
<evidence type="ECO:0000256" key="10">
    <source>
        <dbReference type="PROSITE-ProRule" id="PRU10141"/>
    </source>
</evidence>
<dbReference type="PROSITE" id="PS00107">
    <property type="entry name" value="PROTEIN_KINASE_ATP"/>
    <property type="match status" value="1"/>
</dbReference>
<dbReference type="SUPFAM" id="SSF50998">
    <property type="entry name" value="Quinoprotein alcohol dehydrogenase-like"/>
    <property type="match status" value="1"/>
</dbReference>
<gene>
    <name evidence="13" type="ORF">SLUN_38080</name>
</gene>
<keyword evidence="4" id="KW-0808">Transferase</keyword>
<evidence type="ECO:0000256" key="2">
    <source>
        <dbReference type="ARBA" id="ARBA00022527"/>
    </source>
</evidence>
<evidence type="ECO:0000256" key="4">
    <source>
        <dbReference type="ARBA" id="ARBA00022679"/>
    </source>
</evidence>
<dbReference type="InterPro" id="IPR011047">
    <property type="entry name" value="Quinoprotein_ADH-like_sf"/>
</dbReference>
<evidence type="ECO:0000256" key="8">
    <source>
        <dbReference type="ARBA" id="ARBA00022840"/>
    </source>
</evidence>
<evidence type="ECO:0000256" key="6">
    <source>
        <dbReference type="ARBA" id="ARBA00022741"/>
    </source>
</evidence>
<evidence type="ECO:0000256" key="3">
    <source>
        <dbReference type="ARBA" id="ARBA00022574"/>
    </source>
</evidence>
<dbReference type="Gene3D" id="1.10.510.10">
    <property type="entry name" value="Transferase(Phosphotransferase) domain 1"/>
    <property type="match status" value="1"/>
</dbReference>